<protein>
    <submittedName>
        <fullName evidence="1">Uncharacterized protein</fullName>
    </submittedName>
</protein>
<comment type="caution">
    <text evidence="1">The sequence shown here is derived from an EMBL/GenBank/DDBJ whole genome shotgun (WGS) entry which is preliminary data.</text>
</comment>
<keyword evidence="2" id="KW-1185">Reference proteome</keyword>
<dbReference type="Proteomes" id="UP000238949">
    <property type="component" value="Unassembled WGS sequence"/>
</dbReference>
<dbReference type="AlphaFoldDB" id="A0A2S9VAX2"/>
<reference evidence="2" key="1">
    <citation type="journal article" date="2020" name="Int. J. Syst. Evol. Microbiol.">
        <title>Alteromonas alba sp. nov., a marine bacterium isolated from the seawater of the West Pacific Ocean.</title>
        <authorList>
            <person name="Sun C."/>
            <person name="Wu Y.-H."/>
            <person name="Xamxidin M."/>
            <person name="Cheng H."/>
            <person name="Xu X.-W."/>
        </authorList>
    </citation>
    <scope>NUCLEOTIDE SEQUENCE [LARGE SCALE GENOMIC DNA]</scope>
    <source>
        <strain evidence="2">190</strain>
    </source>
</reference>
<proteinExistence type="predicted"/>
<evidence type="ECO:0000313" key="2">
    <source>
        <dbReference type="Proteomes" id="UP000238949"/>
    </source>
</evidence>
<name>A0A2S9VAX2_9ALTE</name>
<dbReference type="InterPro" id="IPR027417">
    <property type="entry name" value="P-loop_NTPase"/>
</dbReference>
<accession>A0A2S9VAX2</accession>
<sequence>MSASISSLIKHPLVFRGRDHRHTADGEEARLPFGQANLDKACAGGVPAAGAMSIRALAGQGELQLLNNVLLQKAATQKRIIWLPNRMHLNPNWMSQTPYQQQSWVVNTTNEADALWACEQAIRSQACCCVVMYLAQIEPKAARRLQVLARQYDCLVVLVHPGHRSPGALPVNIDMELMFNSRQWFVHLHRVSGAWPQQHIAIEHPLPASNSAIVNAFRQYSNSAATAIHEVS</sequence>
<dbReference type="RefSeq" id="WP_105934569.1">
    <property type="nucleotide sequence ID" value="NZ_PVNP01000103.1"/>
</dbReference>
<organism evidence="1 2">
    <name type="scientific">Alteromonas alba</name>
    <dbReference type="NCBI Taxonomy" id="2079529"/>
    <lineage>
        <taxon>Bacteria</taxon>
        <taxon>Pseudomonadati</taxon>
        <taxon>Pseudomonadota</taxon>
        <taxon>Gammaproteobacteria</taxon>
        <taxon>Alteromonadales</taxon>
        <taxon>Alteromonadaceae</taxon>
        <taxon>Alteromonas/Salinimonas group</taxon>
        <taxon>Alteromonas</taxon>
    </lineage>
</organism>
<evidence type="ECO:0000313" key="1">
    <source>
        <dbReference type="EMBL" id="PRO73600.1"/>
    </source>
</evidence>
<gene>
    <name evidence="1" type="ORF">C6Y40_10640</name>
</gene>
<dbReference type="SUPFAM" id="SSF52540">
    <property type="entry name" value="P-loop containing nucleoside triphosphate hydrolases"/>
    <property type="match status" value="1"/>
</dbReference>
<dbReference type="EMBL" id="PVNP01000103">
    <property type="protein sequence ID" value="PRO73600.1"/>
    <property type="molecule type" value="Genomic_DNA"/>
</dbReference>
<dbReference type="Gene3D" id="3.40.50.300">
    <property type="entry name" value="P-loop containing nucleotide triphosphate hydrolases"/>
    <property type="match status" value="1"/>
</dbReference>
<dbReference type="OrthoDB" id="9811176at2"/>